<organism evidence="8 9">
    <name type="scientific">Cruoricaptor ignavus</name>
    <dbReference type="NCBI Taxonomy" id="1118202"/>
    <lineage>
        <taxon>Bacteria</taxon>
        <taxon>Pseudomonadati</taxon>
        <taxon>Bacteroidota</taxon>
        <taxon>Flavobacteriia</taxon>
        <taxon>Flavobacteriales</taxon>
        <taxon>Weeksellaceae</taxon>
        <taxon>Cruoricaptor</taxon>
    </lineage>
</organism>
<comment type="similarity">
    <text evidence="1 5">Belongs to the Fmt family.</text>
</comment>
<dbReference type="EMBL" id="CP063145">
    <property type="protein sequence ID" value="QOR74701.1"/>
    <property type="molecule type" value="Genomic_DNA"/>
</dbReference>
<feature type="domain" description="Formyl transferase N-terminal" evidence="6">
    <location>
        <begin position="5"/>
        <end position="181"/>
    </location>
</feature>
<dbReference type="InterPro" id="IPR002376">
    <property type="entry name" value="Formyl_transf_N"/>
</dbReference>
<evidence type="ECO:0000256" key="1">
    <source>
        <dbReference type="ARBA" id="ARBA00010699"/>
    </source>
</evidence>
<dbReference type="Pfam" id="PF00551">
    <property type="entry name" value="Formyl_trans_N"/>
    <property type="match status" value="1"/>
</dbReference>
<sequence>MKSLKIVFFGTPEFAKTCLQHIYESPHEIVGVVTAPDKSSGRGLKLNASAVKIFAEQNNLPLFQPEKLRDENFLQEMKNLGADVFVVVAFRMMPKMLYSIPPLGTFNLHASLLPDYRGAAPINFAIINGEEKSGVTTFFINEKIDEGHILLQRETAIFPDETAGELHDRLMEMGADLIVETLDGLSENAIQEKPQPFVEQPKNAFKIFKDDTRIDWRKNSAEVHNFIRGMSPYPAAFTEILIGNSKKNLKIFAGKFEITDHQKTPGEIEISKDSLKFFTADGIYFPTEIQPEGKKRMDAKSFLNGIQDFSEIKSAN</sequence>
<evidence type="ECO:0000256" key="5">
    <source>
        <dbReference type="HAMAP-Rule" id="MF_00182"/>
    </source>
</evidence>
<evidence type="ECO:0000259" key="7">
    <source>
        <dbReference type="Pfam" id="PF02911"/>
    </source>
</evidence>
<dbReference type="SUPFAM" id="SSF53328">
    <property type="entry name" value="Formyltransferase"/>
    <property type="match status" value="1"/>
</dbReference>
<accession>A0A7M1T4M1</accession>
<evidence type="ECO:0000313" key="9">
    <source>
        <dbReference type="Proteomes" id="UP000593605"/>
    </source>
</evidence>
<dbReference type="InterPro" id="IPR036477">
    <property type="entry name" value="Formyl_transf_N_sf"/>
</dbReference>
<dbReference type="InterPro" id="IPR005793">
    <property type="entry name" value="Formyl_trans_C"/>
</dbReference>
<keyword evidence="4 5" id="KW-0648">Protein biosynthesis</keyword>
<dbReference type="AlphaFoldDB" id="A0A7M1T4M1"/>
<evidence type="ECO:0000256" key="3">
    <source>
        <dbReference type="ARBA" id="ARBA00022679"/>
    </source>
</evidence>
<dbReference type="GO" id="GO:0004479">
    <property type="term" value="F:methionyl-tRNA formyltransferase activity"/>
    <property type="evidence" value="ECO:0007669"/>
    <property type="project" value="UniProtKB-UniRule"/>
</dbReference>
<dbReference type="InterPro" id="IPR005794">
    <property type="entry name" value="Fmt"/>
</dbReference>
<proteinExistence type="inferred from homology"/>
<dbReference type="InterPro" id="IPR041711">
    <property type="entry name" value="Met-tRNA-FMT_N"/>
</dbReference>
<dbReference type="Proteomes" id="UP000593605">
    <property type="component" value="Chromosome"/>
</dbReference>
<comment type="catalytic activity">
    <reaction evidence="5">
        <text>L-methionyl-tRNA(fMet) + (6R)-10-formyltetrahydrofolate = N-formyl-L-methionyl-tRNA(fMet) + (6S)-5,6,7,8-tetrahydrofolate + H(+)</text>
        <dbReference type="Rhea" id="RHEA:24380"/>
        <dbReference type="Rhea" id="RHEA-COMP:9952"/>
        <dbReference type="Rhea" id="RHEA-COMP:9953"/>
        <dbReference type="ChEBI" id="CHEBI:15378"/>
        <dbReference type="ChEBI" id="CHEBI:57453"/>
        <dbReference type="ChEBI" id="CHEBI:78530"/>
        <dbReference type="ChEBI" id="CHEBI:78844"/>
        <dbReference type="ChEBI" id="CHEBI:195366"/>
        <dbReference type="EC" id="2.1.2.9"/>
    </reaction>
</comment>
<dbReference type="PANTHER" id="PTHR11138">
    <property type="entry name" value="METHIONYL-TRNA FORMYLTRANSFERASE"/>
    <property type="match status" value="1"/>
</dbReference>
<dbReference type="NCBIfam" id="TIGR00460">
    <property type="entry name" value="fmt"/>
    <property type="match status" value="1"/>
</dbReference>
<dbReference type="CDD" id="cd08646">
    <property type="entry name" value="FMT_core_Met-tRNA-FMT_N"/>
    <property type="match status" value="1"/>
</dbReference>
<name>A0A7M1T4M1_9FLAO</name>
<evidence type="ECO:0000256" key="2">
    <source>
        <dbReference type="ARBA" id="ARBA00012261"/>
    </source>
</evidence>
<dbReference type="HAMAP" id="MF_00182">
    <property type="entry name" value="Formyl_trans"/>
    <property type="match status" value="1"/>
</dbReference>
<evidence type="ECO:0000256" key="4">
    <source>
        <dbReference type="ARBA" id="ARBA00022917"/>
    </source>
</evidence>
<dbReference type="Gene3D" id="3.40.50.12230">
    <property type="match status" value="1"/>
</dbReference>
<dbReference type="RefSeq" id="WP_193440671.1">
    <property type="nucleotide sequence ID" value="NZ_CP063145.1"/>
</dbReference>
<evidence type="ECO:0000259" key="6">
    <source>
        <dbReference type="Pfam" id="PF00551"/>
    </source>
</evidence>
<evidence type="ECO:0000313" key="8">
    <source>
        <dbReference type="EMBL" id="QOR74701.1"/>
    </source>
</evidence>
<dbReference type="InterPro" id="IPR011034">
    <property type="entry name" value="Formyl_transferase-like_C_sf"/>
</dbReference>
<dbReference type="InterPro" id="IPR044135">
    <property type="entry name" value="Met-tRNA-FMT_C"/>
</dbReference>
<dbReference type="PANTHER" id="PTHR11138:SF5">
    <property type="entry name" value="METHIONYL-TRNA FORMYLTRANSFERASE, MITOCHONDRIAL"/>
    <property type="match status" value="1"/>
</dbReference>
<feature type="binding site" evidence="5">
    <location>
        <begin position="111"/>
        <end position="114"/>
    </location>
    <ligand>
        <name>(6S)-5,6,7,8-tetrahydrofolate</name>
        <dbReference type="ChEBI" id="CHEBI:57453"/>
    </ligand>
</feature>
<dbReference type="SUPFAM" id="SSF50486">
    <property type="entry name" value="FMT C-terminal domain-like"/>
    <property type="match status" value="1"/>
</dbReference>
<comment type="function">
    <text evidence="5">Attaches a formyl group to the free amino group of methionyl-tRNA(fMet). The formyl group appears to play a dual role in the initiator identity of N-formylmethionyl-tRNA by promoting its recognition by IF2 and preventing the misappropriation of this tRNA by the elongation apparatus.</text>
</comment>
<dbReference type="EC" id="2.1.2.9" evidence="2 5"/>
<dbReference type="Pfam" id="PF02911">
    <property type="entry name" value="Formyl_trans_C"/>
    <property type="match status" value="1"/>
</dbReference>
<dbReference type="KEGG" id="civ:IMZ16_04525"/>
<keyword evidence="3 5" id="KW-0808">Transferase</keyword>
<feature type="domain" description="Formyl transferase C-terminal" evidence="7">
    <location>
        <begin position="206"/>
        <end position="306"/>
    </location>
</feature>
<reference evidence="8 9" key="1">
    <citation type="submission" date="2020-10" db="EMBL/GenBank/DDBJ databases">
        <title>Complete genome of Cruoricapor ignavus strain M1214 isolated from the blood culture of a febrile patient.</title>
        <authorList>
            <person name="Guglielmino C.J.D."/>
        </authorList>
    </citation>
    <scope>NUCLEOTIDE SEQUENCE [LARGE SCALE GENOMIC DNA]</scope>
    <source>
        <strain evidence="8 9">M1214</strain>
    </source>
</reference>
<protein>
    <recommendedName>
        <fullName evidence="2 5">Methionyl-tRNA formyltransferase</fullName>
        <ecNumber evidence="2 5">2.1.2.9</ecNumber>
    </recommendedName>
</protein>
<dbReference type="GO" id="GO:0005829">
    <property type="term" value="C:cytosol"/>
    <property type="evidence" value="ECO:0007669"/>
    <property type="project" value="TreeGrafter"/>
</dbReference>
<dbReference type="CDD" id="cd08704">
    <property type="entry name" value="Met_tRNA_FMT_C"/>
    <property type="match status" value="1"/>
</dbReference>
<gene>
    <name evidence="5" type="primary">fmt</name>
    <name evidence="8" type="ORF">IMZ16_04525</name>
</gene>